<dbReference type="Proteomes" id="UP001311915">
    <property type="component" value="Unassembled WGS sequence"/>
</dbReference>
<gene>
    <name evidence="1" type="ORF">R3W88_003700</name>
</gene>
<evidence type="ECO:0000313" key="2">
    <source>
        <dbReference type="Proteomes" id="UP001311915"/>
    </source>
</evidence>
<evidence type="ECO:0000313" key="1">
    <source>
        <dbReference type="EMBL" id="KAK4740003.1"/>
    </source>
</evidence>
<dbReference type="AlphaFoldDB" id="A0AAV9MPQ5"/>
<name>A0AAV9MPQ5_9SOLN</name>
<protein>
    <submittedName>
        <fullName evidence="1">Uncharacterized protein</fullName>
    </submittedName>
</protein>
<reference evidence="1 2" key="1">
    <citation type="submission" date="2023-10" db="EMBL/GenBank/DDBJ databases">
        <title>Genome-Wide Identification Analysis in wild type Solanum Pinnatisectum Reveals Some Genes Defensing Phytophthora Infestans.</title>
        <authorList>
            <person name="Sun C."/>
        </authorList>
    </citation>
    <scope>NUCLEOTIDE SEQUENCE [LARGE SCALE GENOMIC DNA]</scope>
    <source>
        <strain evidence="1">LQN</strain>
        <tissue evidence="1">Leaf</tissue>
    </source>
</reference>
<sequence length="70" mass="7965">MKQSGTALPHHCENATDVSDLACTKMLSFTSLTLSTNIRYIILQKQYSPAYIRNFMTNDHRNSTDAHFTL</sequence>
<organism evidence="1 2">
    <name type="scientific">Solanum pinnatisectum</name>
    <name type="common">tansyleaf nightshade</name>
    <dbReference type="NCBI Taxonomy" id="50273"/>
    <lineage>
        <taxon>Eukaryota</taxon>
        <taxon>Viridiplantae</taxon>
        <taxon>Streptophyta</taxon>
        <taxon>Embryophyta</taxon>
        <taxon>Tracheophyta</taxon>
        <taxon>Spermatophyta</taxon>
        <taxon>Magnoliopsida</taxon>
        <taxon>eudicotyledons</taxon>
        <taxon>Gunneridae</taxon>
        <taxon>Pentapetalae</taxon>
        <taxon>asterids</taxon>
        <taxon>lamiids</taxon>
        <taxon>Solanales</taxon>
        <taxon>Solanaceae</taxon>
        <taxon>Solanoideae</taxon>
        <taxon>Solaneae</taxon>
        <taxon>Solanum</taxon>
    </lineage>
</organism>
<comment type="caution">
    <text evidence="1">The sequence shown here is derived from an EMBL/GenBank/DDBJ whole genome shotgun (WGS) entry which is preliminary data.</text>
</comment>
<proteinExistence type="predicted"/>
<keyword evidence="2" id="KW-1185">Reference proteome</keyword>
<accession>A0AAV9MPQ5</accession>
<dbReference type="EMBL" id="JAWPEI010000001">
    <property type="protein sequence ID" value="KAK4740003.1"/>
    <property type="molecule type" value="Genomic_DNA"/>
</dbReference>